<dbReference type="FunCoup" id="D5GD32">
    <property type="interactions" value="12"/>
</dbReference>
<dbReference type="AlphaFoldDB" id="D5GD32"/>
<dbReference type="Pfam" id="PF10307">
    <property type="entry name" value="HAD_SAK_1"/>
    <property type="match status" value="1"/>
</dbReference>
<evidence type="ECO:0000256" key="1">
    <source>
        <dbReference type="SAM" id="MobiDB-lite"/>
    </source>
</evidence>
<dbReference type="GeneID" id="9183895"/>
<evidence type="ECO:0000313" key="4">
    <source>
        <dbReference type="Proteomes" id="UP000006911"/>
    </source>
</evidence>
<dbReference type="GO" id="GO:0000494">
    <property type="term" value="P:box C/D sno(s)RNA 3'-end processing"/>
    <property type="evidence" value="ECO:0007669"/>
    <property type="project" value="TreeGrafter"/>
</dbReference>
<dbReference type="PANTHER" id="PTHR10335:SF23">
    <property type="entry name" value="OB FOLD-CONTAINING PROTEIN, NUCLEIC ACID BINDING"/>
    <property type="match status" value="1"/>
</dbReference>
<evidence type="ECO:0000313" key="3">
    <source>
        <dbReference type="EMBL" id="CAZ82425.1"/>
    </source>
</evidence>
<dbReference type="GO" id="GO:0008649">
    <property type="term" value="F:rRNA methyltransferase activity"/>
    <property type="evidence" value="ECO:0007669"/>
    <property type="project" value="TreeGrafter"/>
</dbReference>
<protein>
    <submittedName>
        <fullName evidence="3">(Perigord truffle) hypothetical protein</fullName>
    </submittedName>
</protein>
<dbReference type="Proteomes" id="UP000006911">
    <property type="component" value="Unassembled WGS sequence"/>
</dbReference>
<dbReference type="InParanoid" id="D5GD32"/>
<gene>
    <name evidence="3" type="ORF">GSTUM_00000946001</name>
</gene>
<dbReference type="KEGG" id="tml:GSTUM_00000946001"/>
<feature type="domain" description="Swiss Army Knife RNA repair protein HAD" evidence="2">
    <location>
        <begin position="63"/>
        <end position="267"/>
    </location>
</feature>
<dbReference type="PANTHER" id="PTHR10335">
    <property type="entry name" value="RRNA 2-O-METHYLTRANSFERASE FIBRILLARIN"/>
    <property type="match status" value="1"/>
</dbReference>
<name>D5GD32_TUBMM</name>
<dbReference type="EMBL" id="FN430138">
    <property type="protein sequence ID" value="CAZ82425.1"/>
    <property type="molecule type" value="Genomic_DNA"/>
</dbReference>
<feature type="region of interest" description="Disordered" evidence="1">
    <location>
        <begin position="449"/>
        <end position="483"/>
    </location>
</feature>
<dbReference type="OMA" id="GKIQNWH"/>
<proteinExistence type="predicted"/>
<dbReference type="GO" id="GO:0003723">
    <property type="term" value="F:RNA binding"/>
    <property type="evidence" value="ECO:0007669"/>
    <property type="project" value="TreeGrafter"/>
</dbReference>
<reference evidence="3 4" key="1">
    <citation type="journal article" date="2010" name="Nature">
        <title>Perigord black truffle genome uncovers evolutionary origins and mechanisms of symbiosis.</title>
        <authorList>
            <person name="Martin F."/>
            <person name="Kohler A."/>
            <person name="Murat C."/>
            <person name="Balestrini R."/>
            <person name="Coutinho P.M."/>
            <person name="Jaillon O."/>
            <person name="Montanini B."/>
            <person name="Morin E."/>
            <person name="Noel B."/>
            <person name="Percudani R."/>
            <person name="Porcel B."/>
            <person name="Rubini A."/>
            <person name="Amicucci A."/>
            <person name="Amselem J."/>
            <person name="Anthouard V."/>
            <person name="Arcioni S."/>
            <person name="Artiguenave F."/>
            <person name="Aury J.M."/>
            <person name="Ballario P."/>
            <person name="Bolchi A."/>
            <person name="Brenna A."/>
            <person name="Brun A."/>
            <person name="Buee M."/>
            <person name="Cantarel B."/>
            <person name="Chevalier G."/>
            <person name="Couloux A."/>
            <person name="Da Silva C."/>
            <person name="Denoeud F."/>
            <person name="Duplessis S."/>
            <person name="Ghignone S."/>
            <person name="Hilselberger B."/>
            <person name="Iotti M."/>
            <person name="Marcais B."/>
            <person name="Mello A."/>
            <person name="Miranda M."/>
            <person name="Pacioni G."/>
            <person name="Quesneville H."/>
            <person name="Riccioni C."/>
            <person name="Ruotolo R."/>
            <person name="Splivallo R."/>
            <person name="Stocchi V."/>
            <person name="Tisserant E."/>
            <person name="Viscomi A.R."/>
            <person name="Zambonelli A."/>
            <person name="Zampieri E."/>
            <person name="Henrissat B."/>
            <person name="Lebrun M.H."/>
            <person name="Paolocci F."/>
            <person name="Bonfante P."/>
            <person name="Ottonello S."/>
            <person name="Wincker P."/>
        </authorList>
    </citation>
    <scope>NUCLEOTIDE SEQUENCE [LARGE SCALE GENOMIC DNA]</scope>
    <source>
        <strain evidence="3 4">Mel28</strain>
    </source>
</reference>
<accession>D5GD32</accession>
<keyword evidence="4" id="KW-1185">Reference proteome</keyword>
<dbReference type="InterPro" id="IPR018812">
    <property type="entry name" value="SAK_HAD"/>
</dbReference>
<organism evidence="3 4">
    <name type="scientific">Tuber melanosporum (strain Mel28)</name>
    <name type="common">Perigord black truffle</name>
    <dbReference type="NCBI Taxonomy" id="656061"/>
    <lineage>
        <taxon>Eukaryota</taxon>
        <taxon>Fungi</taxon>
        <taxon>Dikarya</taxon>
        <taxon>Ascomycota</taxon>
        <taxon>Pezizomycotina</taxon>
        <taxon>Pezizomycetes</taxon>
        <taxon>Pezizales</taxon>
        <taxon>Tuberaceae</taxon>
        <taxon>Tuber</taxon>
    </lineage>
</organism>
<dbReference type="RefSeq" id="XP_002838234.1">
    <property type="nucleotide sequence ID" value="XM_002838188.1"/>
</dbReference>
<sequence>MYPSNSRPGGYGTNGTYEITPMKPSEHSPTWLGKWSVQDRPLPEKTAIKAIHVYDFDNTLFKSPLPNAKIWHASTLGQLMNRDIFKNGGWWHDSRILAATGEGIEVEEPRSWEGWWNERVVTLVELSMQQKDALTILLTGRSVAEFVPLIKRMVASKKLNFDIIALKPERGPGGENIKNTMHFKCMFLNDLLNTYIHTDEVKVYEDRERHVRAFESFLKDYIRINCHNNNPRIGPTADVIHIAEESTLLDPVTEVREALKMVEDHNHVAPGGTGRLVINKTVSYTGYLLAPATTSRLLNTLNIPGLARNHKDIRLNGTGILISPRAADNRVLTNAGPLGTTVDFLVTGWGHFENKVWAALAQPVDPNYKVYSGDHRPVIILAIRRDGKPSDAQKITTWQQVPTGNFVVRTMIAEKAYLRVEGESYQSEEKPSLHPSRRGNFQGRYVSYDRFNPNRGRGGRGRGRSHGPGIAGRRGANAENRQEVHAVDRNGGYHAYERHQQGTRPVEPQDMQFMSEMYE</sequence>
<dbReference type="HOGENOM" id="CLU_022771_1_0_1"/>
<dbReference type="GO" id="GO:1990259">
    <property type="term" value="F:histone H2AQ104 methyltransferase activity"/>
    <property type="evidence" value="ECO:0007669"/>
    <property type="project" value="TreeGrafter"/>
</dbReference>
<dbReference type="GO" id="GO:0032040">
    <property type="term" value="C:small-subunit processome"/>
    <property type="evidence" value="ECO:0007669"/>
    <property type="project" value="TreeGrafter"/>
</dbReference>
<evidence type="ECO:0000259" key="2">
    <source>
        <dbReference type="Pfam" id="PF10307"/>
    </source>
</evidence>
<dbReference type="GO" id="GO:0031428">
    <property type="term" value="C:box C/D methylation guide snoRNP complex"/>
    <property type="evidence" value="ECO:0007669"/>
    <property type="project" value="TreeGrafter"/>
</dbReference>
<dbReference type="eggNOG" id="ENOG502S30I">
    <property type="taxonomic scope" value="Eukaryota"/>
</dbReference>